<evidence type="ECO:0000259" key="16">
    <source>
        <dbReference type="PROSITE" id="PS51379"/>
    </source>
</evidence>
<feature type="domain" description="4Fe-4S ferredoxin-type" evidence="16">
    <location>
        <begin position="196"/>
        <end position="228"/>
    </location>
</feature>
<dbReference type="InterPro" id="IPR004489">
    <property type="entry name" value="Succ_DH/fum_Rdtase_Fe-S"/>
</dbReference>
<reference evidence="17" key="1">
    <citation type="submission" date="2020-05" db="EMBL/GenBank/DDBJ databases">
        <authorList>
            <person name="Chiriac C."/>
            <person name="Salcher M."/>
            <person name="Ghai R."/>
            <person name="Kavagutti S V."/>
        </authorList>
    </citation>
    <scope>NUCLEOTIDE SEQUENCE</scope>
</reference>
<dbReference type="GO" id="GO:0008177">
    <property type="term" value="F:succinate dehydrogenase (quinone) activity"/>
    <property type="evidence" value="ECO:0007669"/>
    <property type="project" value="UniProtKB-EC"/>
</dbReference>
<dbReference type="CDD" id="cd00207">
    <property type="entry name" value="fer2"/>
    <property type="match status" value="1"/>
</dbReference>
<evidence type="ECO:0000256" key="5">
    <source>
        <dbReference type="ARBA" id="ARBA00012792"/>
    </source>
</evidence>
<comment type="similarity">
    <text evidence="4">Belongs to the succinate dehydrogenase/fumarate reductase iron-sulfur protein family.</text>
</comment>
<evidence type="ECO:0000259" key="15">
    <source>
        <dbReference type="PROSITE" id="PS51085"/>
    </source>
</evidence>
<dbReference type="Pfam" id="PF13085">
    <property type="entry name" value="Fer2_3"/>
    <property type="match status" value="1"/>
</dbReference>
<evidence type="ECO:0000256" key="6">
    <source>
        <dbReference type="ARBA" id="ARBA00022485"/>
    </source>
</evidence>
<dbReference type="InterPro" id="IPR006058">
    <property type="entry name" value="2Fe2S_fd_BS"/>
</dbReference>
<evidence type="ECO:0000256" key="11">
    <source>
        <dbReference type="ARBA" id="ARBA00023004"/>
    </source>
</evidence>
<evidence type="ECO:0000256" key="12">
    <source>
        <dbReference type="ARBA" id="ARBA00023014"/>
    </source>
</evidence>
<keyword evidence="12" id="KW-0411">Iron-sulfur</keyword>
<dbReference type="InterPro" id="IPR017896">
    <property type="entry name" value="4Fe4S_Fe-S-bd"/>
</dbReference>
<dbReference type="SUPFAM" id="SSF54292">
    <property type="entry name" value="2Fe-2S ferredoxin-like"/>
    <property type="match status" value="1"/>
</dbReference>
<protein>
    <recommendedName>
        <fullName evidence="5">succinate dehydrogenase</fullName>
        <ecNumber evidence="5">1.3.5.1</ecNumber>
    </recommendedName>
</protein>
<dbReference type="InterPro" id="IPR025192">
    <property type="entry name" value="Succ_DH/fum_Rdtase_N"/>
</dbReference>
<dbReference type="GO" id="GO:0051537">
    <property type="term" value="F:2 iron, 2 sulfur cluster binding"/>
    <property type="evidence" value="ECO:0007669"/>
    <property type="project" value="UniProtKB-KW"/>
</dbReference>
<dbReference type="EMBL" id="CAFBMX010000006">
    <property type="protein sequence ID" value="CAB4933142.1"/>
    <property type="molecule type" value="Genomic_DNA"/>
</dbReference>
<dbReference type="NCBIfam" id="NF004616">
    <property type="entry name" value="PRK05950.1"/>
    <property type="match status" value="1"/>
</dbReference>
<dbReference type="GO" id="GO:0051538">
    <property type="term" value="F:3 iron, 4 sulfur cluster binding"/>
    <property type="evidence" value="ECO:0007669"/>
    <property type="project" value="UniProtKB-KW"/>
</dbReference>
<dbReference type="InterPro" id="IPR012675">
    <property type="entry name" value="Beta-grasp_dom_sf"/>
</dbReference>
<evidence type="ECO:0000256" key="14">
    <source>
        <dbReference type="ARBA" id="ARBA00034078"/>
    </source>
</evidence>
<name>A0A6J7IS34_9ZZZZ</name>
<accession>A0A6J7IS34</accession>
<dbReference type="PROSITE" id="PS51085">
    <property type="entry name" value="2FE2S_FER_2"/>
    <property type="match status" value="1"/>
</dbReference>
<dbReference type="GO" id="GO:0051539">
    <property type="term" value="F:4 iron, 4 sulfur cluster binding"/>
    <property type="evidence" value="ECO:0007669"/>
    <property type="project" value="UniProtKB-KW"/>
</dbReference>
<comment type="cofactor">
    <cofactor evidence="2">
        <name>[4Fe-4S] cluster</name>
        <dbReference type="ChEBI" id="CHEBI:49883"/>
    </cofactor>
</comment>
<feature type="domain" description="2Fe-2S ferredoxin-type" evidence="15">
    <location>
        <begin position="4"/>
        <end position="97"/>
    </location>
</feature>
<dbReference type="AlphaFoldDB" id="A0A6J7IS34"/>
<proteinExistence type="inferred from homology"/>
<evidence type="ECO:0000256" key="3">
    <source>
        <dbReference type="ARBA" id="ARBA00005163"/>
    </source>
</evidence>
<keyword evidence="13" id="KW-0003">3Fe-4S</keyword>
<dbReference type="InterPro" id="IPR001041">
    <property type="entry name" value="2Fe-2S_ferredoxin-type"/>
</dbReference>
<dbReference type="GO" id="GO:0009055">
    <property type="term" value="F:electron transfer activity"/>
    <property type="evidence" value="ECO:0007669"/>
    <property type="project" value="InterPro"/>
</dbReference>
<dbReference type="GO" id="GO:0006099">
    <property type="term" value="P:tricarboxylic acid cycle"/>
    <property type="evidence" value="ECO:0007669"/>
    <property type="project" value="UniProtKB-KW"/>
</dbReference>
<evidence type="ECO:0000256" key="7">
    <source>
        <dbReference type="ARBA" id="ARBA00022532"/>
    </source>
</evidence>
<evidence type="ECO:0000313" key="17">
    <source>
        <dbReference type="EMBL" id="CAB4933142.1"/>
    </source>
</evidence>
<evidence type="ECO:0000256" key="4">
    <source>
        <dbReference type="ARBA" id="ARBA00009433"/>
    </source>
</evidence>
<sequence length="376" mass="41199">MAEFTLKIRRYDPQSGEAPYWDEHTIELEPHRSVLEGLLQAKAKTDGSIGVRCSCRAAICGSCGVRINGQPGLACHTHLDAAAARSEDGVITVEPMGNMPVIRDLIVDMDAVHWKKIQRVTPWLINKTPIPEREYIVPRESMVDVTQTAACIQCGACVSDCLTMEVDPLFVGPAALAKAYRFVGDPRDAEHESRLKDLSEDPHGIYDCTHCFKCIEACPKGVAPMNQIMRLRRIAGSDHHIVDRNNGHRHEAAFGTLVKDHGLLWEAELLPRSYGGDSWFGKFAPAAGLELVASLPAITKALLRGKVTPMGALKPHKIPKEDLAAVQRIYDVIESRDERIELNLYITGTDAENAENPVETVAAAAPSAGDEEGLTR</sequence>
<dbReference type="SUPFAM" id="SSF46548">
    <property type="entry name" value="alpha-helical ferredoxin"/>
    <property type="match status" value="1"/>
</dbReference>
<dbReference type="PROSITE" id="PS51379">
    <property type="entry name" value="4FE4S_FER_2"/>
    <property type="match status" value="1"/>
</dbReference>
<keyword evidence="9" id="KW-0479">Metal-binding</keyword>
<dbReference type="Gene3D" id="1.10.1060.10">
    <property type="entry name" value="Alpha-helical ferredoxin"/>
    <property type="match status" value="1"/>
</dbReference>
<dbReference type="NCBIfam" id="TIGR00384">
    <property type="entry name" value="dhsB"/>
    <property type="match status" value="1"/>
</dbReference>
<keyword evidence="7" id="KW-0816">Tricarboxylic acid cycle</keyword>
<evidence type="ECO:0000256" key="9">
    <source>
        <dbReference type="ARBA" id="ARBA00022723"/>
    </source>
</evidence>
<dbReference type="InterPro" id="IPR050573">
    <property type="entry name" value="SDH/FRD_Iron-Sulfur"/>
</dbReference>
<comment type="cofactor">
    <cofactor evidence="14">
        <name>[2Fe-2S] cluster</name>
        <dbReference type="ChEBI" id="CHEBI:190135"/>
    </cofactor>
</comment>
<dbReference type="InterPro" id="IPR009051">
    <property type="entry name" value="Helical_ferredxn"/>
</dbReference>
<comment type="cofactor">
    <cofactor evidence="1">
        <name>[3Fe-4S] cluster</name>
        <dbReference type="ChEBI" id="CHEBI:21137"/>
    </cofactor>
</comment>
<dbReference type="FunFam" id="1.10.1060.10:FF:000003">
    <property type="entry name" value="Succinate dehydrogenase iron-sulfur subunit"/>
    <property type="match status" value="1"/>
</dbReference>
<dbReference type="InterPro" id="IPR036010">
    <property type="entry name" value="2Fe-2S_ferredoxin-like_sf"/>
</dbReference>
<evidence type="ECO:0000256" key="10">
    <source>
        <dbReference type="ARBA" id="ARBA00023002"/>
    </source>
</evidence>
<evidence type="ECO:0000256" key="1">
    <source>
        <dbReference type="ARBA" id="ARBA00001927"/>
    </source>
</evidence>
<dbReference type="PANTHER" id="PTHR11921">
    <property type="entry name" value="SUCCINATE DEHYDROGENASE IRON-SULFUR PROTEIN"/>
    <property type="match status" value="1"/>
</dbReference>
<dbReference type="Gene3D" id="3.10.20.30">
    <property type="match status" value="1"/>
</dbReference>
<keyword evidence="6" id="KW-0004">4Fe-4S</keyword>
<gene>
    <name evidence="17" type="ORF">UFOPK3674_01290</name>
</gene>
<dbReference type="PANTHER" id="PTHR11921:SF29">
    <property type="entry name" value="SUCCINATE DEHYDROGENASE [UBIQUINONE] IRON-SULFUR SUBUNIT, MITOCHONDRIAL"/>
    <property type="match status" value="1"/>
</dbReference>
<comment type="pathway">
    <text evidence="3">Carbohydrate metabolism; tricarboxylic acid cycle.</text>
</comment>
<dbReference type="EC" id="1.3.5.1" evidence="5"/>
<dbReference type="GO" id="GO:0022904">
    <property type="term" value="P:respiratory electron transport chain"/>
    <property type="evidence" value="ECO:0007669"/>
    <property type="project" value="TreeGrafter"/>
</dbReference>
<dbReference type="Pfam" id="PF13183">
    <property type="entry name" value="Fer4_8"/>
    <property type="match status" value="1"/>
</dbReference>
<organism evidence="17">
    <name type="scientific">freshwater metagenome</name>
    <dbReference type="NCBI Taxonomy" id="449393"/>
    <lineage>
        <taxon>unclassified sequences</taxon>
        <taxon>metagenomes</taxon>
        <taxon>ecological metagenomes</taxon>
    </lineage>
</organism>
<keyword evidence="8" id="KW-0001">2Fe-2S</keyword>
<evidence type="ECO:0000256" key="8">
    <source>
        <dbReference type="ARBA" id="ARBA00022714"/>
    </source>
</evidence>
<dbReference type="PROSITE" id="PS00197">
    <property type="entry name" value="2FE2S_FER_1"/>
    <property type="match status" value="1"/>
</dbReference>
<dbReference type="GO" id="GO:0046872">
    <property type="term" value="F:metal ion binding"/>
    <property type="evidence" value="ECO:0007669"/>
    <property type="project" value="UniProtKB-KW"/>
</dbReference>
<evidence type="ECO:0000256" key="13">
    <source>
        <dbReference type="ARBA" id="ARBA00023291"/>
    </source>
</evidence>
<keyword evidence="11" id="KW-0408">Iron</keyword>
<keyword evidence="10" id="KW-0560">Oxidoreductase</keyword>
<dbReference type="PROSITE" id="PS00198">
    <property type="entry name" value="4FE4S_FER_1"/>
    <property type="match status" value="1"/>
</dbReference>
<evidence type="ECO:0000256" key="2">
    <source>
        <dbReference type="ARBA" id="ARBA00001966"/>
    </source>
</evidence>
<dbReference type="InterPro" id="IPR017900">
    <property type="entry name" value="4Fe4S_Fe_S_CS"/>
</dbReference>